<dbReference type="RefSeq" id="WP_073168518.1">
    <property type="nucleotide sequence ID" value="NZ_FQZE01000011.1"/>
</dbReference>
<sequence length="312" mass="36347">MEIFEVTHEKFGNIISNPFYIYGNADFNYLNKHKCESLHYLLFKENKYRLGIVGGVRGGAFLSAFSAPFGGFIHLRGDIKISYLENAIDLLVKWGKSKNLKAINLILPPPVYDENFISKQINCLFHKDFYILKIELNHIFFTRKFDDNYKNNLWRNGRNNLNKALKKHLNFHLCENLLEKRIAYQVIKLNKQTKQLPLTMSWEEILMYTAIINTDFFIAYNAKNFPIGAAIVFHVSQSVVQVAYWGDNLKYSHLRTMNYLAHKIFEYYHDDFKIIDLGPSSENCTPNVGLCNFKESIGCDTTTKFSFIRSLT</sequence>
<dbReference type="STRING" id="1168035.SAMN05444280_11182"/>
<reference evidence="1 2" key="1">
    <citation type="submission" date="2016-11" db="EMBL/GenBank/DDBJ databases">
        <authorList>
            <person name="Jaros S."/>
            <person name="Januszkiewicz K."/>
            <person name="Wedrychowicz H."/>
        </authorList>
    </citation>
    <scope>NUCLEOTIDE SEQUENCE [LARGE SCALE GENOMIC DNA]</scope>
    <source>
        <strain evidence="1 2">DSM 27063</strain>
    </source>
</reference>
<name>A0A1M6GQK8_9BACT</name>
<accession>A0A1M6GQK8</accession>
<dbReference type="Gene3D" id="3.40.630.30">
    <property type="match status" value="1"/>
</dbReference>
<dbReference type="OrthoDB" id="9786422at2"/>
<gene>
    <name evidence="1" type="ORF">SAMN05444280_11182</name>
</gene>
<proteinExistence type="predicted"/>
<dbReference type="Proteomes" id="UP000184050">
    <property type="component" value="Unassembled WGS sequence"/>
</dbReference>
<dbReference type="InterPro" id="IPR016181">
    <property type="entry name" value="Acyl_CoA_acyltransferase"/>
</dbReference>
<dbReference type="AlphaFoldDB" id="A0A1M6GQK8"/>
<evidence type="ECO:0008006" key="3">
    <source>
        <dbReference type="Google" id="ProtNLM"/>
    </source>
</evidence>
<keyword evidence="2" id="KW-1185">Reference proteome</keyword>
<dbReference type="SUPFAM" id="SSF55729">
    <property type="entry name" value="Acyl-CoA N-acyltransferases (Nat)"/>
    <property type="match status" value="1"/>
</dbReference>
<organism evidence="1 2">
    <name type="scientific">Tangfeifania diversioriginum</name>
    <dbReference type="NCBI Taxonomy" id="1168035"/>
    <lineage>
        <taxon>Bacteria</taxon>
        <taxon>Pseudomonadati</taxon>
        <taxon>Bacteroidota</taxon>
        <taxon>Bacteroidia</taxon>
        <taxon>Marinilabiliales</taxon>
        <taxon>Prolixibacteraceae</taxon>
        <taxon>Tangfeifania</taxon>
    </lineage>
</organism>
<protein>
    <recommendedName>
        <fullName evidence="3">Acetyltransferase (GNAT) domain-containing protein</fullName>
    </recommendedName>
</protein>
<evidence type="ECO:0000313" key="2">
    <source>
        <dbReference type="Proteomes" id="UP000184050"/>
    </source>
</evidence>
<dbReference type="EMBL" id="FQZE01000011">
    <property type="protein sequence ID" value="SHJ12277.1"/>
    <property type="molecule type" value="Genomic_DNA"/>
</dbReference>
<evidence type="ECO:0000313" key="1">
    <source>
        <dbReference type="EMBL" id="SHJ12277.1"/>
    </source>
</evidence>